<comment type="subcellular location">
    <subcellularLocation>
        <location evidence="1">Membrane</location>
        <topology evidence="1">Multi-pass membrane protein</topology>
    </subcellularLocation>
</comment>
<dbReference type="EMBL" id="CP097503">
    <property type="protein sequence ID" value="URD77486.1"/>
    <property type="molecule type" value="Genomic_DNA"/>
</dbReference>
<keyword evidence="2 9" id="KW-0813">Transport</keyword>
<dbReference type="PROSITE" id="PS00221">
    <property type="entry name" value="MIP"/>
    <property type="match status" value="1"/>
</dbReference>
<dbReference type="AlphaFoldDB" id="A0A9E7EI16"/>
<feature type="transmembrane region" description="Helical" evidence="11">
    <location>
        <begin position="57"/>
        <end position="77"/>
    </location>
</feature>
<comment type="similarity">
    <text evidence="8">Belongs to the MIP/aquaporin (TC 1.A.8) family. NIP (TC 1.A.8.12) subfamily.</text>
</comment>
<evidence type="ECO:0000313" key="13">
    <source>
        <dbReference type="Proteomes" id="UP001055439"/>
    </source>
</evidence>
<keyword evidence="4" id="KW-0677">Repeat</keyword>
<evidence type="ECO:0000313" key="12">
    <source>
        <dbReference type="EMBL" id="URD77486.1"/>
    </source>
</evidence>
<proteinExistence type="inferred from homology"/>
<evidence type="ECO:0000256" key="4">
    <source>
        <dbReference type="ARBA" id="ARBA00022737"/>
    </source>
</evidence>
<evidence type="ECO:0000256" key="2">
    <source>
        <dbReference type="ARBA" id="ARBA00022448"/>
    </source>
</evidence>
<evidence type="ECO:0000256" key="8">
    <source>
        <dbReference type="ARBA" id="ARBA00060753"/>
    </source>
</evidence>
<dbReference type="Gene3D" id="1.20.1080.10">
    <property type="entry name" value="Glycerol uptake facilitator protein"/>
    <property type="match status" value="1"/>
</dbReference>
<evidence type="ECO:0000256" key="5">
    <source>
        <dbReference type="ARBA" id="ARBA00022989"/>
    </source>
</evidence>
<dbReference type="OrthoDB" id="3222at2759"/>
<dbReference type="InterPro" id="IPR022357">
    <property type="entry name" value="MIP_CS"/>
</dbReference>
<keyword evidence="5 11" id="KW-1133">Transmembrane helix</keyword>
<gene>
    <name evidence="12" type="ORF">MUK42_18831</name>
</gene>
<evidence type="ECO:0000256" key="3">
    <source>
        <dbReference type="ARBA" id="ARBA00022692"/>
    </source>
</evidence>
<dbReference type="CDD" id="cd00333">
    <property type="entry name" value="MIP"/>
    <property type="match status" value="1"/>
</dbReference>
<dbReference type="GO" id="GO:0015267">
    <property type="term" value="F:channel activity"/>
    <property type="evidence" value="ECO:0007669"/>
    <property type="project" value="InterPro"/>
</dbReference>
<keyword evidence="13" id="KW-1185">Reference proteome</keyword>
<organism evidence="12 13">
    <name type="scientific">Musa troglodytarum</name>
    <name type="common">fe'i banana</name>
    <dbReference type="NCBI Taxonomy" id="320322"/>
    <lineage>
        <taxon>Eukaryota</taxon>
        <taxon>Viridiplantae</taxon>
        <taxon>Streptophyta</taxon>
        <taxon>Embryophyta</taxon>
        <taxon>Tracheophyta</taxon>
        <taxon>Spermatophyta</taxon>
        <taxon>Magnoliopsida</taxon>
        <taxon>Liliopsida</taxon>
        <taxon>Zingiberales</taxon>
        <taxon>Musaceae</taxon>
        <taxon>Musa</taxon>
    </lineage>
</organism>
<dbReference type="InterPro" id="IPR034294">
    <property type="entry name" value="Aquaporin_transptr"/>
</dbReference>
<dbReference type="PANTHER" id="PTHR45724:SF55">
    <property type="entry name" value="AQUAPORIN NIP3-2"/>
    <property type="match status" value="1"/>
</dbReference>
<dbReference type="InterPro" id="IPR023271">
    <property type="entry name" value="Aquaporin-like"/>
</dbReference>
<dbReference type="SUPFAM" id="SSF81338">
    <property type="entry name" value="Aquaporin-like"/>
    <property type="match status" value="1"/>
</dbReference>
<dbReference type="PANTHER" id="PTHR45724">
    <property type="entry name" value="AQUAPORIN NIP2-1"/>
    <property type="match status" value="1"/>
</dbReference>
<feature type="transmembrane region" description="Helical" evidence="11">
    <location>
        <begin position="172"/>
        <end position="191"/>
    </location>
</feature>
<feature type="transmembrane region" description="Helical" evidence="11">
    <location>
        <begin position="242"/>
        <end position="263"/>
    </location>
</feature>
<keyword evidence="7 11" id="KW-0472">Membrane</keyword>
<sequence>MSRSAPVAPIAQSPRDDLESRQPPPPGCRRFRSASPASCCLPTFAKPGPGLPLVKKVIAEFLGTFILIFSAAATPIVNQKYDGAATLLGAATSAGLAVCVVIISIGHISGAHLNPSVTIAFAAARHFPWTHVPGYVVAQVLGSTAASFALKAIFHPFHSGGVTVPTLSTAQAFFLEFVITFTLMFVIVAVATDTRAVRELAGVAIGATVLLNVLVAGPSTGASMNPVRTLGPAIATGNYDEIWIYMVAPVAGAISGAYAYTAVKLGADGEEESQP</sequence>
<dbReference type="Pfam" id="PF00230">
    <property type="entry name" value="MIP"/>
    <property type="match status" value="1"/>
</dbReference>
<name>A0A9E7EI16_9LILI</name>
<accession>A0A9E7EI16</accession>
<evidence type="ECO:0000256" key="7">
    <source>
        <dbReference type="ARBA" id="ARBA00023136"/>
    </source>
</evidence>
<evidence type="ECO:0000256" key="10">
    <source>
        <dbReference type="SAM" id="MobiDB-lite"/>
    </source>
</evidence>
<feature type="transmembrane region" description="Helical" evidence="11">
    <location>
        <begin position="84"/>
        <end position="108"/>
    </location>
</feature>
<dbReference type="Proteomes" id="UP001055439">
    <property type="component" value="Chromosome 10"/>
</dbReference>
<evidence type="ECO:0000256" key="11">
    <source>
        <dbReference type="SAM" id="Phobius"/>
    </source>
</evidence>
<protein>
    <recommendedName>
        <fullName evidence="14">Aquaporin NIP5-1</fullName>
    </recommendedName>
</protein>
<feature type="region of interest" description="Disordered" evidence="10">
    <location>
        <begin position="1"/>
        <end position="33"/>
    </location>
</feature>
<dbReference type="PRINTS" id="PR00783">
    <property type="entry name" value="MINTRINSICP"/>
</dbReference>
<evidence type="ECO:0008006" key="14">
    <source>
        <dbReference type="Google" id="ProtNLM"/>
    </source>
</evidence>
<dbReference type="GO" id="GO:0016020">
    <property type="term" value="C:membrane"/>
    <property type="evidence" value="ECO:0007669"/>
    <property type="project" value="UniProtKB-SubCell"/>
</dbReference>
<evidence type="ECO:0000256" key="6">
    <source>
        <dbReference type="ARBA" id="ARBA00023016"/>
    </source>
</evidence>
<dbReference type="InterPro" id="IPR000425">
    <property type="entry name" value="MIP"/>
</dbReference>
<reference evidence="12" key="1">
    <citation type="submission" date="2022-05" db="EMBL/GenBank/DDBJ databases">
        <title>The Musa troglodytarum L. genome provides insights into the mechanism of non-climacteric behaviour and enrichment of carotenoids.</title>
        <authorList>
            <person name="Wang J."/>
        </authorList>
    </citation>
    <scope>NUCLEOTIDE SEQUENCE</scope>
    <source>
        <tissue evidence="12">Leaf</tissue>
    </source>
</reference>
<evidence type="ECO:0000256" key="1">
    <source>
        <dbReference type="ARBA" id="ARBA00004141"/>
    </source>
</evidence>
<feature type="transmembrane region" description="Helical" evidence="11">
    <location>
        <begin position="203"/>
        <end position="222"/>
    </location>
</feature>
<keyword evidence="6" id="KW-0346">Stress response</keyword>
<dbReference type="FunFam" id="1.20.1080.10:FF:000013">
    <property type="entry name" value="Aquaporin NIP2-1"/>
    <property type="match status" value="1"/>
</dbReference>
<evidence type="ECO:0000256" key="9">
    <source>
        <dbReference type="RuleBase" id="RU000477"/>
    </source>
</evidence>
<keyword evidence="3 9" id="KW-0812">Transmembrane</keyword>